<dbReference type="GO" id="GO:0006811">
    <property type="term" value="P:monoatomic ion transport"/>
    <property type="evidence" value="ECO:0007669"/>
    <property type="project" value="UniProtKB-KW"/>
</dbReference>
<name>A0A4R9C1Y9_9FIRM</name>
<feature type="transmembrane region" description="Helical" evidence="13">
    <location>
        <begin position="84"/>
        <end position="108"/>
    </location>
</feature>
<dbReference type="Proteomes" id="UP000297454">
    <property type="component" value="Unassembled WGS sequence"/>
</dbReference>
<evidence type="ECO:0000256" key="11">
    <source>
        <dbReference type="ARBA" id="ARBA00023136"/>
    </source>
</evidence>
<keyword evidence="6" id="KW-0050">Antiport</keyword>
<dbReference type="InterPro" id="IPR048279">
    <property type="entry name" value="MdtK-like"/>
</dbReference>
<evidence type="ECO:0000313" key="15">
    <source>
        <dbReference type="Proteomes" id="UP000297454"/>
    </source>
</evidence>
<dbReference type="PIRSF" id="PIRSF006603">
    <property type="entry name" value="DinF"/>
    <property type="match status" value="1"/>
</dbReference>
<keyword evidence="9 13" id="KW-1133">Transmembrane helix</keyword>
<evidence type="ECO:0000256" key="5">
    <source>
        <dbReference type="ARBA" id="ARBA00022448"/>
    </source>
</evidence>
<dbReference type="GO" id="GO:0015297">
    <property type="term" value="F:antiporter activity"/>
    <property type="evidence" value="ECO:0007669"/>
    <property type="project" value="UniProtKB-KW"/>
</dbReference>
<feature type="transmembrane region" description="Helical" evidence="13">
    <location>
        <begin position="21"/>
        <end position="42"/>
    </location>
</feature>
<feature type="transmembrane region" description="Helical" evidence="13">
    <location>
        <begin position="192"/>
        <end position="218"/>
    </location>
</feature>
<gene>
    <name evidence="14" type="ORF">EQF91_05415</name>
</gene>
<keyword evidence="7" id="KW-1003">Cell membrane</keyword>
<feature type="transmembrane region" description="Helical" evidence="13">
    <location>
        <begin position="54"/>
        <end position="72"/>
    </location>
</feature>
<evidence type="ECO:0000313" key="14">
    <source>
        <dbReference type="EMBL" id="TFF65677.1"/>
    </source>
</evidence>
<feature type="transmembrane region" description="Helical" evidence="13">
    <location>
        <begin position="321"/>
        <end position="338"/>
    </location>
</feature>
<dbReference type="NCBIfam" id="TIGR00797">
    <property type="entry name" value="matE"/>
    <property type="match status" value="1"/>
</dbReference>
<evidence type="ECO:0000256" key="3">
    <source>
        <dbReference type="ARBA" id="ARBA00010199"/>
    </source>
</evidence>
<dbReference type="AlphaFoldDB" id="A0A4R9C1Y9"/>
<evidence type="ECO:0000256" key="4">
    <source>
        <dbReference type="ARBA" id="ARBA00020268"/>
    </source>
</evidence>
<feature type="transmembrane region" description="Helical" evidence="13">
    <location>
        <begin position="128"/>
        <end position="146"/>
    </location>
</feature>
<sequence length="446" mass="49010">MKDKLYYKRALQMAWPSVLESFFLAMAALIDTMMVATLGSYAIASVGLTNQPKFIAYAIFFAINTAVSALIARRKGQNDRKGANRVFITAISISIILCILITIVTIYFSNDLMIFAGSNSDTHIPAKTYFDIIIAGMFFNIIAMCINAAQRGTGNTKIAFSTNLTSSIINVIFNFLLINGNFGFPKLGIKGAAYATVLGSLVACFMSISSIFKIISFVNVKYIIKHKIKPKIDAAKSIFNLSISLFIENIFMRIGFLATAITAAKLGTAPFAAHNAAMGLLSVSFSFGDGMQVAAVALSGNALGKEDKNLAFKFGHICQRIGFAISIILSIILFIFSREIMMNFFKEENIIQMGIMTIRFIMIILILQISQIIYGGCLRAGGDVKYTLITSIISVTIIRTGATILFTSVLDLGLMGIWIGITFDQLSRYILLRHRFKQGKWVDIKI</sequence>
<dbReference type="GO" id="GO:0042910">
    <property type="term" value="F:xenobiotic transmembrane transporter activity"/>
    <property type="evidence" value="ECO:0007669"/>
    <property type="project" value="InterPro"/>
</dbReference>
<evidence type="ECO:0000256" key="7">
    <source>
        <dbReference type="ARBA" id="ARBA00022475"/>
    </source>
</evidence>
<dbReference type="EMBL" id="SCFR01000017">
    <property type="protein sequence ID" value="TFF65677.1"/>
    <property type="molecule type" value="Genomic_DNA"/>
</dbReference>
<evidence type="ECO:0000256" key="6">
    <source>
        <dbReference type="ARBA" id="ARBA00022449"/>
    </source>
</evidence>
<evidence type="ECO:0000256" key="9">
    <source>
        <dbReference type="ARBA" id="ARBA00022989"/>
    </source>
</evidence>
<feature type="transmembrane region" description="Helical" evidence="13">
    <location>
        <begin position="158"/>
        <end position="180"/>
    </location>
</feature>
<feature type="transmembrane region" description="Helical" evidence="13">
    <location>
        <begin position="238"/>
        <end position="264"/>
    </location>
</feature>
<keyword evidence="15" id="KW-1185">Reference proteome</keyword>
<evidence type="ECO:0000256" key="8">
    <source>
        <dbReference type="ARBA" id="ARBA00022692"/>
    </source>
</evidence>
<comment type="function">
    <text evidence="1">Multidrug efflux pump.</text>
</comment>
<dbReference type="InterPro" id="IPR002528">
    <property type="entry name" value="MATE_fam"/>
</dbReference>
<evidence type="ECO:0000256" key="2">
    <source>
        <dbReference type="ARBA" id="ARBA00004651"/>
    </source>
</evidence>
<dbReference type="InterPro" id="IPR050222">
    <property type="entry name" value="MATE_MdtK"/>
</dbReference>
<evidence type="ECO:0000256" key="12">
    <source>
        <dbReference type="ARBA" id="ARBA00031636"/>
    </source>
</evidence>
<dbReference type="PANTHER" id="PTHR43298">
    <property type="entry name" value="MULTIDRUG RESISTANCE PROTEIN NORM-RELATED"/>
    <property type="match status" value="1"/>
</dbReference>
<feature type="transmembrane region" description="Helical" evidence="13">
    <location>
        <begin position="386"/>
        <end position="406"/>
    </location>
</feature>
<keyword evidence="5" id="KW-0813">Transport</keyword>
<evidence type="ECO:0000256" key="13">
    <source>
        <dbReference type="SAM" id="Phobius"/>
    </source>
</evidence>
<keyword evidence="11 13" id="KW-0472">Membrane</keyword>
<comment type="similarity">
    <text evidence="3">Belongs to the multi antimicrobial extrusion (MATE) (TC 2.A.66.1) family.</text>
</comment>
<proteinExistence type="inferred from homology"/>
<protein>
    <recommendedName>
        <fullName evidence="4">Probable multidrug resistance protein NorM</fullName>
    </recommendedName>
    <alternativeName>
        <fullName evidence="12">Multidrug-efflux transporter</fullName>
    </alternativeName>
</protein>
<feature type="transmembrane region" description="Helical" evidence="13">
    <location>
        <begin position="350"/>
        <end position="374"/>
    </location>
</feature>
<feature type="transmembrane region" description="Helical" evidence="13">
    <location>
        <begin position="412"/>
        <end position="431"/>
    </location>
</feature>
<organism evidence="14 15">
    <name type="scientific">Helcococcus ovis</name>
    <dbReference type="NCBI Taxonomy" id="72026"/>
    <lineage>
        <taxon>Bacteria</taxon>
        <taxon>Bacillati</taxon>
        <taxon>Bacillota</taxon>
        <taxon>Tissierellia</taxon>
        <taxon>Tissierellales</taxon>
        <taxon>Peptoniphilaceae</taxon>
        <taxon>Helcococcus</taxon>
    </lineage>
</organism>
<accession>A0A4R9C1Y9</accession>
<reference evidence="14 15" key="1">
    <citation type="submission" date="2019-01" db="EMBL/GenBank/DDBJ databases">
        <title>Draft Genome Sequences of Helcococcus ovis Strains Isolated from the Uterus and Vagina of Dairy Cows with Metritis.</title>
        <authorList>
            <person name="Cunha F."/>
            <person name="Jeon S.J."/>
            <person name="Kutzer P."/>
            <person name="Galvao K.N."/>
        </authorList>
    </citation>
    <scope>NUCLEOTIDE SEQUENCE [LARGE SCALE GENOMIC DNA]</scope>
    <source>
        <strain evidence="14 15">KG-37</strain>
    </source>
</reference>
<dbReference type="Pfam" id="PF01554">
    <property type="entry name" value="MatE"/>
    <property type="match status" value="2"/>
</dbReference>
<comment type="subcellular location">
    <subcellularLocation>
        <location evidence="2">Cell membrane</location>
        <topology evidence="2">Multi-pass membrane protein</topology>
    </subcellularLocation>
</comment>
<comment type="caution">
    <text evidence="14">The sequence shown here is derived from an EMBL/GenBank/DDBJ whole genome shotgun (WGS) entry which is preliminary data.</text>
</comment>
<dbReference type="RefSeq" id="WP_134744426.1">
    <property type="nucleotide sequence ID" value="NZ_CP119762.1"/>
</dbReference>
<feature type="transmembrane region" description="Helical" evidence="13">
    <location>
        <begin position="276"/>
        <end position="300"/>
    </location>
</feature>
<evidence type="ECO:0000256" key="1">
    <source>
        <dbReference type="ARBA" id="ARBA00003408"/>
    </source>
</evidence>
<evidence type="ECO:0000256" key="10">
    <source>
        <dbReference type="ARBA" id="ARBA00023065"/>
    </source>
</evidence>
<dbReference type="PANTHER" id="PTHR43298:SF2">
    <property type="entry name" value="FMN_FAD EXPORTER YEEO-RELATED"/>
    <property type="match status" value="1"/>
</dbReference>
<keyword evidence="10" id="KW-0406">Ion transport</keyword>
<keyword evidence="8 13" id="KW-0812">Transmembrane</keyword>
<dbReference type="GO" id="GO:0005886">
    <property type="term" value="C:plasma membrane"/>
    <property type="evidence" value="ECO:0007669"/>
    <property type="project" value="UniProtKB-SubCell"/>
</dbReference>